<keyword evidence="4" id="KW-1185">Reference proteome</keyword>
<evidence type="ECO:0000313" key="3">
    <source>
        <dbReference type="EMBL" id="TKW00673.1"/>
    </source>
</evidence>
<dbReference type="Proteomes" id="UP000298652">
    <property type="component" value="Chromosome 8"/>
</dbReference>
<accession>A0A4U6TIG4</accession>
<evidence type="ECO:0000313" key="4">
    <source>
        <dbReference type="Proteomes" id="UP000298652"/>
    </source>
</evidence>
<organism evidence="3 4">
    <name type="scientific">Setaria viridis</name>
    <name type="common">Green bristlegrass</name>
    <name type="synonym">Setaria italica subsp. viridis</name>
    <dbReference type="NCBI Taxonomy" id="4556"/>
    <lineage>
        <taxon>Eukaryota</taxon>
        <taxon>Viridiplantae</taxon>
        <taxon>Streptophyta</taxon>
        <taxon>Embryophyta</taxon>
        <taxon>Tracheophyta</taxon>
        <taxon>Spermatophyta</taxon>
        <taxon>Magnoliopsida</taxon>
        <taxon>Liliopsida</taxon>
        <taxon>Poales</taxon>
        <taxon>Poaceae</taxon>
        <taxon>PACMAD clade</taxon>
        <taxon>Panicoideae</taxon>
        <taxon>Panicodae</taxon>
        <taxon>Paniceae</taxon>
        <taxon>Cenchrinae</taxon>
        <taxon>Setaria</taxon>
    </lineage>
</organism>
<name>A0A4U6TIG4_SETVI</name>
<evidence type="ECO:0000256" key="2">
    <source>
        <dbReference type="SAM" id="SignalP"/>
    </source>
</evidence>
<gene>
    <name evidence="3" type="ORF">SEVIR_8G127233v2</name>
</gene>
<proteinExistence type="predicted"/>
<feature type="chain" id="PRO_5020257186" evidence="2">
    <location>
        <begin position="25"/>
        <end position="89"/>
    </location>
</feature>
<sequence>MPIWPPSFFLTLILISPYLSPAAPASVKQATSLLSLSVHAKLRQAQVQGFLASSDGGGWRGADTPTPAAGVVSAAPGDAGKRLGMAWPE</sequence>
<dbReference type="AlphaFoldDB" id="A0A4U6TIG4"/>
<feature type="region of interest" description="Disordered" evidence="1">
    <location>
        <begin position="54"/>
        <end position="75"/>
    </location>
</feature>
<reference evidence="3" key="1">
    <citation type="submission" date="2019-03" db="EMBL/GenBank/DDBJ databases">
        <title>WGS assembly of Setaria viridis.</title>
        <authorList>
            <person name="Huang P."/>
            <person name="Jenkins J."/>
            <person name="Grimwood J."/>
            <person name="Barry K."/>
            <person name="Healey A."/>
            <person name="Mamidi S."/>
            <person name="Sreedasyam A."/>
            <person name="Shu S."/>
            <person name="Feldman M."/>
            <person name="Wu J."/>
            <person name="Yu Y."/>
            <person name="Chen C."/>
            <person name="Johnson J."/>
            <person name="Rokhsar D."/>
            <person name="Baxter I."/>
            <person name="Schmutz J."/>
            <person name="Brutnell T."/>
            <person name="Kellogg E."/>
        </authorList>
    </citation>
    <scope>NUCLEOTIDE SEQUENCE [LARGE SCALE GENOMIC DNA]</scope>
</reference>
<keyword evidence="2" id="KW-0732">Signal</keyword>
<protein>
    <submittedName>
        <fullName evidence="3">Uncharacterized protein</fullName>
    </submittedName>
</protein>
<dbReference type="Gramene" id="TKW00673">
    <property type="protein sequence ID" value="TKW00673"/>
    <property type="gene ID" value="SEVIR_8G127233v2"/>
</dbReference>
<dbReference type="EMBL" id="CM016559">
    <property type="protein sequence ID" value="TKW00673.1"/>
    <property type="molecule type" value="Genomic_DNA"/>
</dbReference>
<evidence type="ECO:0000256" key="1">
    <source>
        <dbReference type="SAM" id="MobiDB-lite"/>
    </source>
</evidence>
<feature type="signal peptide" evidence="2">
    <location>
        <begin position="1"/>
        <end position="24"/>
    </location>
</feature>